<feature type="transmembrane region" description="Helical" evidence="8">
    <location>
        <begin position="400"/>
        <end position="419"/>
    </location>
</feature>
<keyword evidence="5 8" id="KW-0812">Transmembrane</keyword>
<feature type="transmembrane region" description="Helical" evidence="8">
    <location>
        <begin position="431"/>
        <end position="457"/>
    </location>
</feature>
<keyword evidence="7 8" id="KW-0472">Membrane</keyword>
<feature type="transmembrane region" description="Helical" evidence="8">
    <location>
        <begin position="109"/>
        <end position="142"/>
    </location>
</feature>
<feature type="compositionally biased region" description="Pro residues" evidence="9">
    <location>
        <begin position="278"/>
        <end position="289"/>
    </location>
</feature>
<evidence type="ECO:0000256" key="2">
    <source>
        <dbReference type="ARBA" id="ARBA00010100"/>
    </source>
</evidence>
<dbReference type="GO" id="GO:0015129">
    <property type="term" value="F:lactate transmembrane transporter activity"/>
    <property type="evidence" value="ECO:0007669"/>
    <property type="project" value="UniProtKB-UniRule"/>
</dbReference>
<feature type="compositionally biased region" description="Basic and acidic residues" evidence="9">
    <location>
        <begin position="290"/>
        <end position="304"/>
    </location>
</feature>
<sequence length="545" mass="54980">MAALLAGIPILVVLVLMVGRRWAASRAGLVGAALALLIAVTAFDFGRGTPADAPGAGAFVGTFSEALFTSATILWIVIPALAIHHLQVGTGATDTLRRALGGLAADPRLFALLIGWFFALFVEGAAGFGASVALAAPFLVGVGYRALDAVLVAMLGHAIGVSFGAIGTPIVPQTAATGLPGLEIAGATAQLHLLAGWVLLVVMMVVASKAVGQPARGAIWGWTALAGAAFLVPYWAIATYVGPELPTLGGSLIGIAVFVAALKLAGRRRVRTNDASVVPPPVASPAPPIERPRRGDHEAPELAPERPGGTATVENAPGAGELLRAAAPYLALIVLVLLTRLVPPIRDPLRAIELAWSLPGGFTGSFRPLAHPGTLLALSFVGAALLTRAAPVAVRGALRTTFAQLGGVTVALVAMLSLARTMVHGGMTQSLAEAAAAAAGGAWPVLAPFVGVLGTFVTGSATASNVLFTDLQAATAEALELPLTPMVAAQGYGSAVGNIVCPHNIVAAGATVGLTGAEGDVLRRTMAPALGYALVGGFLLLLFFV</sequence>
<evidence type="ECO:0000256" key="1">
    <source>
        <dbReference type="ARBA" id="ARBA00004651"/>
    </source>
</evidence>
<keyword evidence="4 8" id="KW-1003">Cell membrane</keyword>
<evidence type="ECO:0000256" key="4">
    <source>
        <dbReference type="ARBA" id="ARBA00022475"/>
    </source>
</evidence>
<comment type="subcellular location">
    <subcellularLocation>
        <location evidence="1 8">Cell membrane</location>
        <topology evidence="1 8">Multi-pass membrane protein</topology>
    </subcellularLocation>
</comment>
<evidence type="ECO:0000313" key="11">
    <source>
        <dbReference type="Proteomes" id="UP000650511"/>
    </source>
</evidence>
<dbReference type="PANTHER" id="PTHR30003">
    <property type="entry name" value="L-LACTATE PERMEASE"/>
    <property type="match status" value="1"/>
</dbReference>
<reference evidence="10" key="2">
    <citation type="submission" date="2020-09" db="EMBL/GenBank/DDBJ databases">
        <authorList>
            <person name="Sun Q."/>
            <person name="Zhou Y."/>
        </authorList>
    </citation>
    <scope>NUCLEOTIDE SEQUENCE</scope>
    <source>
        <strain evidence="10">CGMCC 1.14988</strain>
    </source>
</reference>
<dbReference type="GO" id="GO:0015295">
    <property type="term" value="F:solute:proton symporter activity"/>
    <property type="evidence" value="ECO:0007669"/>
    <property type="project" value="TreeGrafter"/>
</dbReference>
<feature type="transmembrane region" description="Helical" evidence="8">
    <location>
        <begin position="58"/>
        <end position="78"/>
    </location>
</feature>
<dbReference type="PANTHER" id="PTHR30003:SF0">
    <property type="entry name" value="GLYCOLATE PERMEASE GLCA-RELATED"/>
    <property type="match status" value="1"/>
</dbReference>
<feature type="transmembrane region" description="Helical" evidence="8">
    <location>
        <begin position="27"/>
        <end position="46"/>
    </location>
</feature>
<comment type="caution">
    <text evidence="10">The sequence shown here is derived from an EMBL/GenBank/DDBJ whole genome shotgun (WGS) entry which is preliminary data.</text>
</comment>
<organism evidence="10 11">
    <name type="scientific">Egicoccus halophilus</name>
    <dbReference type="NCBI Taxonomy" id="1670830"/>
    <lineage>
        <taxon>Bacteria</taxon>
        <taxon>Bacillati</taxon>
        <taxon>Actinomycetota</taxon>
        <taxon>Nitriliruptoria</taxon>
        <taxon>Egicoccales</taxon>
        <taxon>Egicoccaceae</taxon>
        <taxon>Egicoccus</taxon>
    </lineage>
</organism>
<keyword evidence="3 8" id="KW-0813">Transport</keyword>
<comment type="function">
    <text evidence="8">Uptake of L-lactate across the membrane. Can also transport D-lactate and glycolate.</text>
</comment>
<dbReference type="RefSeq" id="WP_130649194.1">
    <property type="nucleotide sequence ID" value="NZ_BMHA01000007.1"/>
</dbReference>
<dbReference type="GO" id="GO:0005886">
    <property type="term" value="C:plasma membrane"/>
    <property type="evidence" value="ECO:0007669"/>
    <property type="project" value="UniProtKB-SubCell"/>
</dbReference>
<dbReference type="OrthoDB" id="9761056at2"/>
<comment type="similarity">
    <text evidence="2 8">Belongs to the lactate permease family.</text>
</comment>
<feature type="transmembrane region" description="Helical" evidence="8">
    <location>
        <begin position="184"/>
        <end position="207"/>
    </location>
</feature>
<evidence type="ECO:0000256" key="9">
    <source>
        <dbReference type="SAM" id="MobiDB-lite"/>
    </source>
</evidence>
<dbReference type="Proteomes" id="UP000650511">
    <property type="component" value="Unassembled WGS sequence"/>
</dbReference>
<evidence type="ECO:0000256" key="3">
    <source>
        <dbReference type="ARBA" id="ARBA00022448"/>
    </source>
</evidence>
<evidence type="ECO:0000313" key="10">
    <source>
        <dbReference type="EMBL" id="GGI07049.1"/>
    </source>
</evidence>
<feature type="transmembrane region" description="Helical" evidence="8">
    <location>
        <begin position="149"/>
        <end position="172"/>
    </location>
</feature>
<dbReference type="Pfam" id="PF02652">
    <property type="entry name" value="Lactate_perm"/>
    <property type="match status" value="2"/>
</dbReference>
<feature type="region of interest" description="Disordered" evidence="9">
    <location>
        <begin position="275"/>
        <end position="313"/>
    </location>
</feature>
<feature type="transmembrane region" description="Helical" evidence="8">
    <location>
        <begin position="219"/>
        <end position="241"/>
    </location>
</feature>
<protein>
    <recommendedName>
        <fullName evidence="8">L-lactate permease</fullName>
    </recommendedName>
</protein>
<feature type="transmembrane region" description="Helical" evidence="8">
    <location>
        <begin position="375"/>
        <end position="394"/>
    </location>
</feature>
<accession>A0A8J3A914</accession>
<evidence type="ECO:0000256" key="6">
    <source>
        <dbReference type="ARBA" id="ARBA00022989"/>
    </source>
</evidence>
<reference evidence="10" key="1">
    <citation type="journal article" date="2014" name="Int. J. Syst. Evol. Microbiol.">
        <title>Complete genome sequence of Corynebacterium casei LMG S-19264T (=DSM 44701T), isolated from a smear-ripened cheese.</title>
        <authorList>
            <consortium name="US DOE Joint Genome Institute (JGI-PGF)"/>
            <person name="Walter F."/>
            <person name="Albersmeier A."/>
            <person name="Kalinowski J."/>
            <person name="Ruckert C."/>
        </authorList>
    </citation>
    <scope>NUCLEOTIDE SEQUENCE</scope>
    <source>
        <strain evidence="10">CGMCC 1.14988</strain>
    </source>
</reference>
<dbReference type="EMBL" id="BMHA01000007">
    <property type="protein sequence ID" value="GGI07049.1"/>
    <property type="molecule type" value="Genomic_DNA"/>
</dbReference>
<keyword evidence="11" id="KW-1185">Reference proteome</keyword>
<proteinExistence type="inferred from homology"/>
<dbReference type="AlphaFoldDB" id="A0A8J3A914"/>
<name>A0A8J3A914_9ACTN</name>
<gene>
    <name evidence="10" type="ORF">GCM10011354_22150</name>
</gene>
<evidence type="ECO:0000256" key="8">
    <source>
        <dbReference type="RuleBase" id="RU365092"/>
    </source>
</evidence>
<dbReference type="InterPro" id="IPR003804">
    <property type="entry name" value="Lactate_perm"/>
</dbReference>
<feature type="transmembrane region" description="Helical" evidence="8">
    <location>
        <begin position="526"/>
        <end position="544"/>
    </location>
</feature>
<evidence type="ECO:0000256" key="5">
    <source>
        <dbReference type="ARBA" id="ARBA00022692"/>
    </source>
</evidence>
<evidence type="ECO:0000256" key="7">
    <source>
        <dbReference type="ARBA" id="ARBA00023136"/>
    </source>
</evidence>
<feature type="transmembrane region" description="Helical" evidence="8">
    <location>
        <begin position="247"/>
        <end position="266"/>
    </location>
</feature>
<keyword evidence="6 8" id="KW-1133">Transmembrane helix</keyword>